<dbReference type="PANTHER" id="PTHR10579:SF156">
    <property type="entry name" value="VWFA DOMAIN-CONTAINING PROTEIN"/>
    <property type="match status" value="1"/>
</dbReference>
<dbReference type="Pfam" id="PF13519">
    <property type="entry name" value="VWA_2"/>
    <property type="match status" value="1"/>
</dbReference>
<dbReference type="SUPFAM" id="SSF53300">
    <property type="entry name" value="vWA-like"/>
    <property type="match status" value="1"/>
</dbReference>
<dbReference type="SMART" id="SM00327">
    <property type="entry name" value="VWA"/>
    <property type="match status" value="1"/>
</dbReference>
<dbReference type="Proteomes" id="UP001175261">
    <property type="component" value="Unassembled WGS sequence"/>
</dbReference>
<dbReference type="InterPro" id="IPR039510">
    <property type="entry name" value="Vint_dom"/>
</dbReference>
<feature type="region of interest" description="Disordered" evidence="1">
    <location>
        <begin position="17"/>
        <end position="37"/>
    </location>
</feature>
<dbReference type="EMBL" id="JAPDFR010000009">
    <property type="protein sequence ID" value="KAK0383823.1"/>
    <property type="molecule type" value="Genomic_DNA"/>
</dbReference>
<organism evidence="3 4">
    <name type="scientific">Sarocladium strictum</name>
    <name type="common">Black bundle disease fungus</name>
    <name type="synonym">Acremonium strictum</name>
    <dbReference type="NCBI Taxonomy" id="5046"/>
    <lineage>
        <taxon>Eukaryota</taxon>
        <taxon>Fungi</taxon>
        <taxon>Dikarya</taxon>
        <taxon>Ascomycota</taxon>
        <taxon>Pezizomycotina</taxon>
        <taxon>Sordariomycetes</taxon>
        <taxon>Hypocreomycetidae</taxon>
        <taxon>Hypocreales</taxon>
        <taxon>Sarocladiaceae</taxon>
        <taxon>Sarocladium</taxon>
    </lineage>
</organism>
<dbReference type="Pfam" id="PF14623">
    <property type="entry name" value="Vint"/>
    <property type="match status" value="1"/>
</dbReference>
<dbReference type="InterPro" id="IPR032838">
    <property type="entry name" value="Vwaint_dom"/>
</dbReference>
<evidence type="ECO:0000313" key="3">
    <source>
        <dbReference type="EMBL" id="KAK0383823.1"/>
    </source>
</evidence>
<proteinExistence type="predicted"/>
<dbReference type="SUPFAM" id="SSF51294">
    <property type="entry name" value="Hedgehog/intein (Hint) domain"/>
    <property type="match status" value="1"/>
</dbReference>
<gene>
    <name evidence="3" type="ORF">NLU13_9734</name>
</gene>
<dbReference type="InterPro" id="IPR036465">
    <property type="entry name" value="vWFA_dom_sf"/>
</dbReference>
<feature type="domain" description="VWFA" evidence="2">
    <location>
        <begin position="91"/>
        <end position="275"/>
    </location>
</feature>
<dbReference type="Pfam" id="PF14624">
    <property type="entry name" value="Vwaint"/>
    <property type="match status" value="1"/>
</dbReference>
<dbReference type="PROSITE" id="PS50234">
    <property type="entry name" value="VWFA"/>
    <property type="match status" value="1"/>
</dbReference>
<evidence type="ECO:0000259" key="2">
    <source>
        <dbReference type="PROSITE" id="PS50234"/>
    </source>
</evidence>
<dbReference type="InterPro" id="IPR036844">
    <property type="entry name" value="Hint_dom_sf"/>
</dbReference>
<keyword evidence="4" id="KW-1185">Reference proteome</keyword>
<sequence>MVSYQHRCQGRIPFFSSLRAEGSAPTNPPAPGSKQANLHTMIPEDEQPPAYDDSLARGQLQIHPVPSRDAVVVKIEPPQHPRKDIDHVPCDIVLVIDVSGSMGDAAPVPGEEKEDTGLSILDLVKHATNTIIHTCNQYDRVGIVKFSNDAETVLPLTEMTEANKKTALRKVEKLQPEMATNLWGGIQCGLTLFEKSGNNVPALMVLTDGMPNYMCPNQGYVPKLKTIMPLPASVHTFGFGYNLRSGLLKSIAEIGGGNYGFIPDAGMIGTVFNHAVANLQSTYATQATLRLTYVPPLVVKEAMGPRVDVGAAVQRAGGLEELSLPLGNLQYGQSRDVFLKVDKLRGAKVTMMSASLHYKRANIVSSQGAPEAASFESSADLTQPGQLSEAEIAFHESRAQLCTFILSMFQLKKDLECTQRNVALAGKQQELKSLIDKIPAAAFSKTDEDNEALMEDICGEDPAGQVQLAISQSAYLERWGYHYLLSYVNAHTRQICNSFKDPGPQRYGISSPLFKRCLAQLDEKFDKLPPPKPSRQVWNRQLGKSSFVSSASISISKYNRSSAPCFAGSTAVELASGRRVSIKRVRRGMRVRTPLGPRRVALVLKTPVEQGVLCRIGSLLVTPWHPISLDGGKTWDFPANVEAGRLVRYTGAVYSVMLERDARTASHAIRVEDAWGVTLGHGMTATCDEDIRGHAFWGDWARVSKEVMRLGVSRGGVAVGAGVERDPETGLVTALK</sequence>
<protein>
    <recommendedName>
        <fullName evidence="2">VWFA domain-containing protein</fullName>
    </recommendedName>
</protein>
<dbReference type="InterPro" id="IPR051266">
    <property type="entry name" value="CLCR"/>
</dbReference>
<reference evidence="3" key="1">
    <citation type="submission" date="2022-10" db="EMBL/GenBank/DDBJ databases">
        <title>Determination and structural analysis of whole genome sequence of Sarocladium strictum F4-1.</title>
        <authorList>
            <person name="Hu L."/>
            <person name="Jiang Y."/>
        </authorList>
    </citation>
    <scope>NUCLEOTIDE SEQUENCE</scope>
    <source>
        <strain evidence="3">F4-1</strain>
    </source>
</reference>
<dbReference type="CDD" id="cd00081">
    <property type="entry name" value="Hint"/>
    <property type="match status" value="1"/>
</dbReference>
<evidence type="ECO:0000256" key="1">
    <source>
        <dbReference type="SAM" id="MobiDB-lite"/>
    </source>
</evidence>
<dbReference type="Gene3D" id="3.40.50.410">
    <property type="entry name" value="von Willebrand factor, type A domain"/>
    <property type="match status" value="1"/>
</dbReference>
<dbReference type="PANTHER" id="PTHR10579">
    <property type="entry name" value="CALCIUM-ACTIVATED CHLORIDE CHANNEL REGULATOR"/>
    <property type="match status" value="1"/>
</dbReference>
<dbReference type="AlphaFoldDB" id="A0AA39L4G8"/>
<dbReference type="InterPro" id="IPR002035">
    <property type="entry name" value="VWF_A"/>
</dbReference>
<evidence type="ECO:0000313" key="4">
    <source>
        <dbReference type="Proteomes" id="UP001175261"/>
    </source>
</evidence>
<accession>A0AA39L4G8</accession>
<name>A0AA39L4G8_SARSR</name>
<comment type="caution">
    <text evidence="3">The sequence shown here is derived from an EMBL/GenBank/DDBJ whole genome shotgun (WGS) entry which is preliminary data.</text>
</comment>